<feature type="signal peptide" evidence="1">
    <location>
        <begin position="1"/>
        <end position="22"/>
    </location>
</feature>
<comment type="caution">
    <text evidence="3">The sequence shown here is derived from an EMBL/GenBank/DDBJ whole genome shotgun (WGS) entry which is preliminary data.</text>
</comment>
<keyword evidence="4" id="KW-1185">Reference proteome</keyword>
<evidence type="ECO:0000259" key="2">
    <source>
        <dbReference type="Pfam" id="PF03713"/>
    </source>
</evidence>
<dbReference type="InterPro" id="IPR012347">
    <property type="entry name" value="Ferritin-like"/>
</dbReference>
<accession>A0ABQ4UVG7</accession>
<sequence length="129" mass="14085">MKSLPILAVLAAACGVATLALAEGSHHHDHGTTSSSSKEVETSATRAFRKADAQMHGEMAIRYTGDVDVDFVRGMIPHHRGAVAMAKVALEHSKNPEIRKLAEEIVRSQDGEIAWMEKFLKERGVTQPR</sequence>
<keyword evidence="1" id="KW-0732">Signal</keyword>
<organism evidence="3 4">
    <name type="scientific">Methylorubrum suomiense</name>
    <dbReference type="NCBI Taxonomy" id="144191"/>
    <lineage>
        <taxon>Bacteria</taxon>
        <taxon>Pseudomonadati</taxon>
        <taxon>Pseudomonadota</taxon>
        <taxon>Alphaproteobacteria</taxon>
        <taxon>Hyphomicrobiales</taxon>
        <taxon>Methylobacteriaceae</taxon>
        <taxon>Methylorubrum</taxon>
    </lineage>
</organism>
<dbReference type="PANTHER" id="PTHR36933">
    <property type="entry name" value="SLL0788 PROTEIN"/>
    <property type="match status" value="1"/>
</dbReference>
<dbReference type="Proteomes" id="UP001055093">
    <property type="component" value="Unassembled WGS sequence"/>
</dbReference>
<dbReference type="Gene3D" id="1.20.1260.10">
    <property type="match status" value="1"/>
</dbReference>
<gene>
    <name evidence="3" type="ORF">BGCPKDLD_2691</name>
</gene>
<dbReference type="PANTHER" id="PTHR36933:SF1">
    <property type="entry name" value="SLL0788 PROTEIN"/>
    <property type="match status" value="1"/>
</dbReference>
<name>A0ABQ4UVG7_9HYPH</name>
<evidence type="ECO:0000313" key="4">
    <source>
        <dbReference type="Proteomes" id="UP001055093"/>
    </source>
</evidence>
<dbReference type="Pfam" id="PF03713">
    <property type="entry name" value="DUF305"/>
    <property type="match status" value="1"/>
</dbReference>
<dbReference type="EMBL" id="BPRE01000007">
    <property type="protein sequence ID" value="GJE76099.1"/>
    <property type="molecule type" value="Genomic_DNA"/>
</dbReference>
<protein>
    <recommendedName>
        <fullName evidence="2">DUF305 domain-containing protein</fullName>
    </recommendedName>
</protein>
<feature type="domain" description="DUF305" evidence="2">
    <location>
        <begin position="39"/>
        <end position="120"/>
    </location>
</feature>
<proteinExistence type="predicted"/>
<evidence type="ECO:0000256" key="1">
    <source>
        <dbReference type="SAM" id="SignalP"/>
    </source>
</evidence>
<evidence type="ECO:0000313" key="3">
    <source>
        <dbReference type="EMBL" id="GJE76099.1"/>
    </source>
</evidence>
<reference evidence="3" key="2">
    <citation type="submission" date="2021-08" db="EMBL/GenBank/DDBJ databases">
        <authorList>
            <person name="Tani A."/>
            <person name="Ola A."/>
            <person name="Ogura Y."/>
            <person name="Katsura K."/>
            <person name="Hayashi T."/>
        </authorList>
    </citation>
    <scope>NUCLEOTIDE SEQUENCE</scope>
    <source>
        <strain evidence="3">DSM 14458</strain>
    </source>
</reference>
<dbReference type="RefSeq" id="WP_137830065.1">
    <property type="nucleotide sequence ID" value="NZ_BPRE01000007.1"/>
</dbReference>
<reference evidence="3" key="1">
    <citation type="journal article" date="2021" name="Front. Microbiol.">
        <title>Comprehensive Comparative Genomics and Phenotyping of Methylobacterium Species.</title>
        <authorList>
            <person name="Alessa O."/>
            <person name="Ogura Y."/>
            <person name="Fujitani Y."/>
            <person name="Takami H."/>
            <person name="Hayashi T."/>
            <person name="Sahin N."/>
            <person name="Tani A."/>
        </authorList>
    </citation>
    <scope>NUCLEOTIDE SEQUENCE</scope>
    <source>
        <strain evidence="3">DSM 14458</strain>
    </source>
</reference>
<dbReference type="InterPro" id="IPR005183">
    <property type="entry name" value="DUF305_CopM-like"/>
</dbReference>
<feature type="chain" id="PRO_5045831617" description="DUF305 domain-containing protein" evidence="1">
    <location>
        <begin position="23"/>
        <end position="129"/>
    </location>
</feature>